<dbReference type="PROSITE" id="PS00141">
    <property type="entry name" value="ASP_PROTEASE"/>
    <property type="match status" value="1"/>
</dbReference>
<dbReference type="InterPro" id="IPR036397">
    <property type="entry name" value="RNaseH_sf"/>
</dbReference>
<dbReference type="InterPro" id="IPR001969">
    <property type="entry name" value="Aspartic_peptidase_AS"/>
</dbReference>
<comment type="caution">
    <text evidence="13">The sequence shown here is derived from an EMBL/GenBank/DDBJ whole genome shotgun (WGS) entry which is preliminary data.</text>
</comment>
<dbReference type="GO" id="GO:0015074">
    <property type="term" value="P:DNA integration"/>
    <property type="evidence" value="ECO:0007669"/>
    <property type="project" value="InterPro"/>
</dbReference>
<evidence type="ECO:0000256" key="3">
    <source>
        <dbReference type="ARBA" id="ARBA00022695"/>
    </source>
</evidence>
<feature type="compositionally biased region" description="Low complexity" evidence="9">
    <location>
        <begin position="976"/>
        <end position="995"/>
    </location>
</feature>
<dbReference type="Gene3D" id="3.30.420.10">
    <property type="entry name" value="Ribonuclease H-like superfamily/Ribonuclease H"/>
    <property type="match status" value="1"/>
</dbReference>
<keyword evidence="7" id="KW-0695">RNA-directed DNA polymerase</keyword>
<feature type="domain" description="Integrase catalytic" evidence="12">
    <location>
        <begin position="1125"/>
        <end position="1288"/>
    </location>
</feature>
<dbReference type="SUPFAM" id="SSF53098">
    <property type="entry name" value="Ribonuclease H-like"/>
    <property type="match status" value="1"/>
</dbReference>
<feature type="non-terminal residue" evidence="13">
    <location>
        <position position="1"/>
    </location>
</feature>
<dbReference type="InterPro" id="IPR041588">
    <property type="entry name" value="Integrase_H2C2"/>
</dbReference>
<dbReference type="InterPro" id="IPR050951">
    <property type="entry name" value="Retrovirus_Pol_polyprotein"/>
</dbReference>
<evidence type="ECO:0000256" key="6">
    <source>
        <dbReference type="ARBA" id="ARBA00022801"/>
    </source>
</evidence>
<dbReference type="PROSITE" id="PS50994">
    <property type="entry name" value="INTEGRASE"/>
    <property type="match status" value="1"/>
</dbReference>
<protein>
    <recommendedName>
        <fullName evidence="1">RNA-directed DNA polymerase</fullName>
        <ecNumber evidence="1">2.7.7.49</ecNumber>
    </recommendedName>
</protein>
<evidence type="ECO:0000256" key="8">
    <source>
        <dbReference type="PROSITE-ProRule" id="PRU00047"/>
    </source>
</evidence>
<dbReference type="Gene3D" id="3.30.70.270">
    <property type="match status" value="2"/>
</dbReference>
<evidence type="ECO:0000256" key="2">
    <source>
        <dbReference type="ARBA" id="ARBA00022679"/>
    </source>
</evidence>
<evidence type="ECO:0000256" key="5">
    <source>
        <dbReference type="ARBA" id="ARBA00022759"/>
    </source>
</evidence>
<dbReference type="PANTHER" id="PTHR37984">
    <property type="entry name" value="PROTEIN CBG26694"/>
    <property type="match status" value="1"/>
</dbReference>
<organism evidence="13 15">
    <name type="scientific">Didymodactylos carnosus</name>
    <dbReference type="NCBI Taxonomy" id="1234261"/>
    <lineage>
        <taxon>Eukaryota</taxon>
        <taxon>Metazoa</taxon>
        <taxon>Spiralia</taxon>
        <taxon>Gnathifera</taxon>
        <taxon>Rotifera</taxon>
        <taxon>Eurotatoria</taxon>
        <taxon>Bdelloidea</taxon>
        <taxon>Philodinida</taxon>
        <taxon>Philodinidae</taxon>
        <taxon>Didymodactylos</taxon>
    </lineage>
</organism>
<keyword evidence="5" id="KW-0255">Endonuclease</keyword>
<dbReference type="InterPro" id="IPR043502">
    <property type="entry name" value="DNA/RNA_pol_sf"/>
</dbReference>
<feature type="domain" description="Reverse transcriptase" evidence="11">
    <location>
        <begin position="513"/>
        <end position="693"/>
    </location>
</feature>
<evidence type="ECO:0000256" key="9">
    <source>
        <dbReference type="SAM" id="MobiDB-lite"/>
    </source>
</evidence>
<gene>
    <name evidence="13" type="ORF">OVA965_LOCUS30374</name>
    <name evidence="14" type="ORF">TMI583_LOCUS31174</name>
</gene>
<dbReference type="Gene3D" id="2.40.70.10">
    <property type="entry name" value="Acid Proteases"/>
    <property type="match status" value="1"/>
</dbReference>
<dbReference type="FunFam" id="1.10.340.70:FF:000001">
    <property type="entry name" value="Retrovirus-related Pol polyprotein from transposon gypsy-like Protein"/>
    <property type="match status" value="1"/>
</dbReference>
<evidence type="ECO:0000256" key="1">
    <source>
        <dbReference type="ARBA" id="ARBA00012493"/>
    </source>
</evidence>
<keyword evidence="2" id="KW-0808">Transferase</keyword>
<reference evidence="13" key="1">
    <citation type="submission" date="2021-02" db="EMBL/GenBank/DDBJ databases">
        <authorList>
            <person name="Nowell W R."/>
        </authorList>
    </citation>
    <scope>NUCLEOTIDE SEQUENCE</scope>
</reference>
<dbReference type="FunFam" id="3.30.70.270:FF:000020">
    <property type="entry name" value="Transposon Tf2-6 polyprotein-like Protein"/>
    <property type="match status" value="1"/>
</dbReference>
<keyword evidence="8" id="KW-0863">Zinc-finger</keyword>
<dbReference type="Proteomes" id="UP000677228">
    <property type="component" value="Unassembled WGS sequence"/>
</dbReference>
<dbReference type="PANTHER" id="PTHR37984:SF5">
    <property type="entry name" value="PROTEIN NYNRIN-LIKE"/>
    <property type="match status" value="1"/>
</dbReference>
<dbReference type="InterPro" id="IPR021109">
    <property type="entry name" value="Peptidase_aspartic_dom_sf"/>
</dbReference>
<dbReference type="EMBL" id="CAJNOK010022035">
    <property type="protein sequence ID" value="CAF1341710.1"/>
    <property type="molecule type" value="Genomic_DNA"/>
</dbReference>
<dbReference type="Pfam" id="PF17917">
    <property type="entry name" value="RT_RNaseH"/>
    <property type="match status" value="1"/>
</dbReference>
<dbReference type="SUPFAM" id="SSF50630">
    <property type="entry name" value="Acid proteases"/>
    <property type="match status" value="1"/>
</dbReference>
<dbReference type="GO" id="GO:0004519">
    <property type="term" value="F:endonuclease activity"/>
    <property type="evidence" value="ECO:0007669"/>
    <property type="project" value="UniProtKB-KW"/>
</dbReference>
<keyword evidence="4" id="KW-0540">Nuclease</keyword>
<dbReference type="GO" id="GO:0004190">
    <property type="term" value="F:aspartic-type endopeptidase activity"/>
    <property type="evidence" value="ECO:0007669"/>
    <property type="project" value="InterPro"/>
</dbReference>
<dbReference type="CDD" id="cd09274">
    <property type="entry name" value="RNase_HI_RT_Ty3"/>
    <property type="match status" value="1"/>
</dbReference>
<evidence type="ECO:0000259" key="10">
    <source>
        <dbReference type="PROSITE" id="PS50158"/>
    </source>
</evidence>
<evidence type="ECO:0000256" key="7">
    <source>
        <dbReference type="ARBA" id="ARBA00022918"/>
    </source>
</evidence>
<keyword evidence="3" id="KW-0548">Nucleotidyltransferase</keyword>
<dbReference type="InterPro" id="IPR000477">
    <property type="entry name" value="RT_dom"/>
</dbReference>
<evidence type="ECO:0000259" key="11">
    <source>
        <dbReference type="PROSITE" id="PS50878"/>
    </source>
</evidence>
<dbReference type="InterPro" id="IPR041373">
    <property type="entry name" value="RT_RNaseH"/>
</dbReference>
<evidence type="ECO:0000313" key="15">
    <source>
        <dbReference type="Proteomes" id="UP000677228"/>
    </source>
</evidence>
<dbReference type="Proteomes" id="UP000682733">
    <property type="component" value="Unassembled WGS sequence"/>
</dbReference>
<proteinExistence type="predicted"/>
<sequence length="1407" mass="161301">SPDQHSLSFHKLNNHTQRSDESVIEYYNTMIKLCNQTDPNMTDTSKLNYLQMGLKQSLQKDVFRRHPSTASQFFQVAQEEESLQTIVRTQAALAAPVFIDSLQSKAEPETSVSSVQCSPQKLSARPVPYHQNSSATKSYNPPHYLQPTNTTHTPKKASPRCFGCGKVGHFIRTCIQHPPKRACYRTNPSLIYIGVFVNGKRIRALVDTGATHSFITQGTLGKLRHSPIHSSKTTAHLADQNTSLKILGEVKLNIRVNDVTTPITALVVKSLNADFILGGNWCYDTGARIEYDKQQVSIRSYYGRSSISYDKQIDTLALDLKLLNSVSIPPRESIVVQAKLDLSSAQFAYFHPDIDLQQSKCISMASALLKIDKYSTFLEIYNPSEFSRTLYKNAMLGQVTYTPPSVASFNAFENLSSLNQTSPSVNSIITSSTSTPGATFDKLTDHLNDPSQKQQIRQILNNHAQIFDISKITQARTNIRHTINTGDSLPISSRPYPKTIQQRREMQEEIQKMMQNGQIRPSNSPWSSPVIIHKKKDGGIRFLVDYRKLNCVTKKDSFPQPTTEELLQRLGGNCYYTKLDLKSGYFQVKIQETDKEKTAFVTQDGLWEFNVLPQGVMNGPPTFQRVMHNLIGNGRWDYVVVYLDDILIFSKTFEDHKRHLTEILSILQKANFQVNPEKCFIAVEQIEFLSHTINHDSIRPSQEKIHAIVGLNPPRTLHEANEFIGKLNWYRKFIPHFAEIAAPIHKVTNKTKKTKHDFHWHEEQQQAFEKFKQILTTYPLFLQFPDSTAPFILATDASDVGISGILRQETPKGTKINYYKSRTLSDTEKRYDTIEKEALAIYWCITDLRQYIGDSYFSVETDHKPLTNFHKKDINNKRVMNWLFKLQDIIPQITEIKHKLRDKNTGPDYLSKHPTSSPCVETTLEGDDEHWPRGTEAWEIKPPHVSSFTAQINAVITRQEAKRRQQRQPLPESLSRRITTATSPTSATSTSSISLSSTPLFNFSTNRIREEQQKDPVLQDKIKQVRLNPSKHAFEIRDHVLYKLLPRGKINRSLPYLPQSLIKDILFTHHDHPLSGHFGVERTWRNLKDKYYWPNMKESIEHYIRSCQECSKFNIQRKKPPGLLQPIEPPDEVFQVLGIDWWGPAPESSVGNKYVLVITDRLSGYVIAKASRTNTAQATAEILMEHMILVHGAPDIILSDQGQHFNNDLIKNISTLIGCQHIFSTAYHPQTNGQTERFNATFATQLSKYCDEERTNWDVYLPSVVFAYNHGQHSSSGFTPYQLAFCRKPRSPFDSPRTALKLSKPHDYWIELNRFKHWAIKQARQNIEYQQTLVKRRYDKNRSNPSYAVDDLVWLKILAGRTKLDERYRGPFRVTGQLNPVTYTVEDDSFAYTVHVNNLLPVYERFF</sequence>
<evidence type="ECO:0000313" key="13">
    <source>
        <dbReference type="EMBL" id="CAF1341710.1"/>
    </source>
</evidence>
<dbReference type="InterPro" id="IPR012337">
    <property type="entry name" value="RNaseH-like_sf"/>
</dbReference>
<dbReference type="Gene3D" id="1.10.340.70">
    <property type="match status" value="1"/>
</dbReference>
<dbReference type="GO" id="GO:0006508">
    <property type="term" value="P:proteolysis"/>
    <property type="evidence" value="ECO:0007669"/>
    <property type="project" value="InterPro"/>
</dbReference>
<evidence type="ECO:0000313" key="14">
    <source>
        <dbReference type="EMBL" id="CAF4152881.1"/>
    </source>
</evidence>
<dbReference type="CDD" id="cd00303">
    <property type="entry name" value="retropepsin_like"/>
    <property type="match status" value="1"/>
</dbReference>
<keyword evidence="6" id="KW-0378">Hydrolase</keyword>
<dbReference type="EC" id="2.7.7.49" evidence="1"/>
<dbReference type="SUPFAM" id="SSF56672">
    <property type="entry name" value="DNA/RNA polymerases"/>
    <property type="match status" value="1"/>
</dbReference>
<accession>A0A8S2F6M1</accession>
<feature type="region of interest" description="Disordered" evidence="9">
    <location>
        <begin position="902"/>
        <end position="928"/>
    </location>
</feature>
<dbReference type="Pfam" id="PF13975">
    <property type="entry name" value="gag-asp_proteas"/>
    <property type="match status" value="1"/>
</dbReference>
<keyword evidence="8" id="KW-0479">Metal-binding</keyword>
<dbReference type="GO" id="GO:0008270">
    <property type="term" value="F:zinc ion binding"/>
    <property type="evidence" value="ECO:0007669"/>
    <property type="project" value="UniProtKB-KW"/>
</dbReference>
<name>A0A8S2F6M1_9BILA</name>
<dbReference type="FunFam" id="3.30.420.10:FF:000032">
    <property type="entry name" value="Retrovirus-related Pol polyprotein from transposon 297-like Protein"/>
    <property type="match status" value="1"/>
</dbReference>
<keyword evidence="8" id="KW-0862">Zinc</keyword>
<dbReference type="Pfam" id="PF17921">
    <property type="entry name" value="Integrase_H2C2"/>
    <property type="match status" value="1"/>
</dbReference>
<dbReference type="InterPro" id="IPR043128">
    <property type="entry name" value="Rev_trsase/Diguanyl_cyclase"/>
</dbReference>
<dbReference type="CDD" id="cd01647">
    <property type="entry name" value="RT_LTR"/>
    <property type="match status" value="1"/>
</dbReference>
<dbReference type="Gene3D" id="3.10.10.10">
    <property type="entry name" value="HIV Type 1 Reverse Transcriptase, subunit A, domain 1"/>
    <property type="match status" value="1"/>
</dbReference>
<dbReference type="Pfam" id="PF00665">
    <property type="entry name" value="rve"/>
    <property type="match status" value="1"/>
</dbReference>
<dbReference type="PROSITE" id="PS50158">
    <property type="entry name" value="ZF_CCHC"/>
    <property type="match status" value="1"/>
</dbReference>
<dbReference type="GO" id="GO:0003964">
    <property type="term" value="F:RNA-directed DNA polymerase activity"/>
    <property type="evidence" value="ECO:0007669"/>
    <property type="project" value="UniProtKB-KW"/>
</dbReference>
<evidence type="ECO:0000256" key="4">
    <source>
        <dbReference type="ARBA" id="ARBA00022722"/>
    </source>
</evidence>
<dbReference type="Pfam" id="PF00078">
    <property type="entry name" value="RVT_1"/>
    <property type="match status" value="1"/>
</dbReference>
<dbReference type="InterPro" id="IPR001584">
    <property type="entry name" value="Integrase_cat-core"/>
</dbReference>
<dbReference type="PROSITE" id="PS50878">
    <property type="entry name" value="RT_POL"/>
    <property type="match status" value="1"/>
</dbReference>
<dbReference type="InterPro" id="IPR001878">
    <property type="entry name" value="Znf_CCHC"/>
</dbReference>
<dbReference type="GO" id="GO:0003676">
    <property type="term" value="F:nucleic acid binding"/>
    <property type="evidence" value="ECO:0007669"/>
    <property type="project" value="InterPro"/>
</dbReference>
<feature type="region of interest" description="Disordered" evidence="9">
    <location>
        <begin position="958"/>
        <end position="995"/>
    </location>
</feature>
<dbReference type="EMBL" id="CAJOBA010043662">
    <property type="protein sequence ID" value="CAF4152881.1"/>
    <property type="molecule type" value="Genomic_DNA"/>
</dbReference>
<feature type="domain" description="CCHC-type" evidence="10">
    <location>
        <begin position="160"/>
        <end position="174"/>
    </location>
</feature>
<evidence type="ECO:0000259" key="12">
    <source>
        <dbReference type="PROSITE" id="PS50994"/>
    </source>
</evidence>